<feature type="transmembrane region" description="Helical" evidence="1">
    <location>
        <begin position="5"/>
        <end position="23"/>
    </location>
</feature>
<evidence type="ECO:0000313" key="3">
    <source>
        <dbReference type="Proteomes" id="UP000043699"/>
    </source>
</evidence>
<sequence length="53" mass="5706">MAKSLLWIIFILHFIAGMIIAYAGEEVSLTTTILSIGILGVIAICESIEKIGK</sequence>
<keyword evidence="3" id="KW-1185">Reference proteome</keyword>
<feature type="transmembrane region" description="Helical" evidence="1">
    <location>
        <begin position="29"/>
        <end position="48"/>
    </location>
</feature>
<reference evidence="2 3" key="1">
    <citation type="submission" date="2014-09" db="EMBL/GenBank/DDBJ databases">
        <authorList>
            <person name="Urmite Genomes Urmite Genomes"/>
        </authorList>
    </citation>
    <scope>NUCLEOTIDE SEQUENCE [LARGE SCALE GENOMIC DNA]</scope>
    <source>
        <strain evidence="2 3">ES2</strain>
    </source>
</reference>
<keyword evidence="1" id="KW-0812">Transmembrane</keyword>
<dbReference type="EMBL" id="CCXS01000001">
    <property type="protein sequence ID" value="CEG23142.1"/>
    <property type="molecule type" value="Genomic_DNA"/>
</dbReference>
<dbReference type="RefSeq" id="WP_199876612.1">
    <property type="nucleotide sequence ID" value="NZ_CCXS01000001.1"/>
</dbReference>
<dbReference type="STRING" id="1499687.BN1080_02086"/>
<accession>A0A098EMX3</accession>
<gene>
    <name evidence="2" type="ORF">BN1080_02086</name>
</gene>
<dbReference type="AlphaFoldDB" id="A0A098EMX3"/>
<protein>
    <submittedName>
        <fullName evidence="2">Uncharacterized protein</fullName>
    </submittedName>
</protein>
<dbReference type="Proteomes" id="UP000043699">
    <property type="component" value="Unassembled WGS sequence"/>
</dbReference>
<organism evidence="2 3">
    <name type="scientific">Planococcus massiliensis</name>
    <dbReference type="NCBI Taxonomy" id="1499687"/>
    <lineage>
        <taxon>Bacteria</taxon>
        <taxon>Bacillati</taxon>
        <taxon>Bacillota</taxon>
        <taxon>Bacilli</taxon>
        <taxon>Bacillales</taxon>
        <taxon>Caryophanaceae</taxon>
        <taxon>Planococcus</taxon>
    </lineage>
</organism>
<keyword evidence="1" id="KW-0472">Membrane</keyword>
<keyword evidence="1" id="KW-1133">Transmembrane helix</keyword>
<evidence type="ECO:0000313" key="2">
    <source>
        <dbReference type="EMBL" id="CEG23142.1"/>
    </source>
</evidence>
<proteinExistence type="predicted"/>
<evidence type="ECO:0000256" key="1">
    <source>
        <dbReference type="SAM" id="Phobius"/>
    </source>
</evidence>
<name>A0A098EMX3_9BACL</name>